<dbReference type="Proteomes" id="UP000516314">
    <property type="component" value="Chromosome 2"/>
</dbReference>
<protein>
    <submittedName>
        <fullName evidence="6">(thale cress) hypothetical protein</fullName>
    </submittedName>
</protein>
<proteinExistence type="predicted"/>
<keyword evidence="2" id="KW-0479">Metal-binding</keyword>
<keyword evidence="3" id="KW-0863">Zinc-finger</keyword>
<evidence type="ECO:0000256" key="3">
    <source>
        <dbReference type="ARBA" id="ARBA00022771"/>
    </source>
</evidence>
<comment type="subcellular location">
    <subcellularLocation>
        <location evidence="1">Nucleus</location>
    </subcellularLocation>
</comment>
<reference evidence="6 7" key="1">
    <citation type="submission" date="2020-09" db="EMBL/GenBank/DDBJ databases">
        <authorList>
            <person name="Ashkenazy H."/>
        </authorList>
    </citation>
    <scope>NUCLEOTIDE SEQUENCE [LARGE SCALE GENOMIC DNA]</scope>
    <source>
        <strain evidence="7">cv. Cdm-0</strain>
    </source>
</reference>
<evidence type="ECO:0000256" key="1">
    <source>
        <dbReference type="ARBA" id="ARBA00004123"/>
    </source>
</evidence>
<dbReference type="AlphaFoldDB" id="A0A7G2E8I3"/>
<dbReference type="GO" id="GO:0005634">
    <property type="term" value="C:nucleus"/>
    <property type="evidence" value="ECO:0007669"/>
    <property type="project" value="UniProtKB-SubCell"/>
</dbReference>
<sequence>MVYASDFQQKRNPSNLDSSNLKRMLIFCVIQGSAEVVYMIKSGSTEAAPVAARVNVTGLNGRMKRSVFIGQAVRGGRVGRGTCSGPVGRRLPIRQRQRKDISTRRSRIEEEAKLQARKIDHTVFREMVAKCIIKHDLPFAYVEYERVRSVWKYLNANVNFIIRNTATTDVLKLYENETENLKRELVELPGRISFTSDFWISQEDYMCLTAHYIDNNWKLNNKIIAFFAFKPPHTGMHIAMEILQKWQDWRIEKKCSPSREYFHVRCAAHILNIIVQIGLKDIGPALGKSEAKIKIEDLRTKLTTLFESYENKSIFTSSSKETRETNQQSEKNVGQKRCFGNYEIILDVLTVGGRLMLVDMAGSENIDQAGQTWFEAKMQILF</sequence>
<dbReference type="InterPro" id="IPR052035">
    <property type="entry name" value="ZnF_BED_domain_contain"/>
</dbReference>
<gene>
    <name evidence="6" type="ORF">AT9943_LOCUS6526</name>
</gene>
<evidence type="ECO:0000313" key="6">
    <source>
        <dbReference type="EMBL" id="CAD5318290.1"/>
    </source>
</evidence>
<dbReference type="SUPFAM" id="SSF53098">
    <property type="entry name" value="Ribonuclease H-like"/>
    <property type="match status" value="1"/>
</dbReference>
<organism evidence="6 7">
    <name type="scientific">Arabidopsis thaliana</name>
    <name type="common">Mouse-ear cress</name>
    <dbReference type="NCBI Taxonomy" id="3702"/>
    <lineage>
        <taxon>Eukaryota</taxon>
        <taxon>Viridiplantae</taxon>
        <taxon>Streptophyta</taxon>
        <taxon>Embryophyta</taxon>
        <taxon>Tracheophyta</taxon>
        <taxon>Spermatophyta</taxon>
        <taxon>Magnoliopsida</taxon>
        <taxon>eudicotyledons</taxon>
        <taxon>Gunneridae</taxon>
        <taxon>Pentapetalae</taxon>
        <taxon>rosids</taxon>
        <taxon>malvids</taxon>
        <taxon>Brassicales</taxon>
        <taxon>Brassicaceae</taxon>
        <taxon>Camelineae</taxon>
        <taxon>Arabidopsis</taxon>
    </lineage>
</organism>
<dbReference type="PANTHER" id="PTHR46481:SF10">
    <property type="entry name" value="ZINC FINGER BED DOMAIN-CONTAINING PROTEIN 39"/>
    <property type="match status" value="1"/>
</dbReference>
<keyword evidence="5" id="KW-0539">Nucleus</keyword>
<dbReference type="PANTHER" id="PTHR46481">
    <property type="entry name" value="ZINC FINGER BED DOMAIN-CONTAINING PROTEIN 4"/>
    <property type="match status" value="1"/>
</dbReference>
<evidence type="ECO:0000256" key="4">
    <source>
        <dbReference type="ARBA" id="ARBA00022833"/>
    </source>
</evidence>
<evidence type="ECO:0000256" key="2">
    <source>
        <dbReference type="ARBA" id="ARBA00022723"/>
    </source>
</evidence>
<dbReference type="EMBL" id="LR881467">
    <property type="protein sequence ID" value="CAD5318290.1"/>
    <property type="molecule type" value="Genomic_DNA"/>
</dbReference>
<evidence type="ECO:0000313" key="7">
    <source>
        <dbReference type="Proteomes" id="UP000516314"/>
    </source>
</evidence>
<accession>A0A7G2E8I3</accession>
<evidence type="ECO:0000256" key="5">
    <source>
        <dbReference type="ARBA" id="ARBA00023242"/>
    </source>
</evidence>
<dbReference type="GO" id="GO:0008270">
    <property type="term" value="F:zinc ion binding"/>
    <property type="evidence" value="ECO:0007669"/>
    <property type="project" value="UniProtKB-KW"/>
</dbReference>
<dbReference type="InterPro" id="IPR012337">
    <property type="entry name" value="RNaseH-like_sf"/>
</dbReference>
<keyword evidence="4" id="KW-0862">Zinc</keyword>
<name>A0A7G2E8I3_ARATH</name>